<reference evidence="2 3" key="1">
    <citation type="journal article" date="2019" name="Int. J. Syst. Evol. Microbiol.">
        <title>The Global Catalogue of Microorganisms (GCM) 10K type strain sequencing project: providing services to taxonomists for standard genome sequencing and annotation.</title>
        <authorList>
            <consortium name="The Broad Institute Genomics Platform"/>
            <consortium name="The Broad Institute Genome Sequencing Center for Infectious Disease"/>
            <person name="Wu L."/>
            <person name="Ma J."/>
        </authorList>
    </citation>
    <scope>NUCLEOTIDE SEQUENCE [LARGE SCALE GENOMIC DNA]</scope>
    <source>
        <strain evidence="2 3">JCM 14736</strain>
    </source>
</reference>
<feature type="transmembrane region" description="Helical" evidence="1">
    <location>
        <begin position="6"/>
        <end position="28"/>
    </location>
</feature>
<evidence type="ECO:0000313" key="3">
    <source>
        <dbReference type="Proteomes" id="UP001500851"/>
    </source>
</evidence>
<dbReference type="Pfam" id="PF20176">
    <property type="entry name" value="DUF6541"/>
    <property type="match status" value="1"/>
</dbReference>
<dbReference type="InterPro" id="IPR046671">
    <property type="entry name" value="DUF6541"/>
</dbReference>
<dbReference type="Proteomes" id="UP001500851">
    <property type="component" value="Unassembled WGS sequence"/>
</dbReference>
<keyword evidence="3" id="KW-1185">Reference proteome</keyword>
<feature type="transmembrane region" description="Helical" evidence="1">
    <location>
        <begin position="333"/>
        <end position="352"/>
    </location>
</feature>
<feature type="transmembrane region" description="Helical" evidence="1">
    <location>
        <begin position="63"/>
        <end position="81"/>
    </location>
</feature>
<sequence length="655" mass="69751">MSWIAAIPAIAVALLLAVVPGAPVAWALRLRGISFIAGSIAASFAVISVASVLAPMIGVPWSLLPVAALSVILTAVLWLVLRFSGTSVPRSGFLSSLRRIPLRTWVCTGAFFLVSGGIIAYHLKQGFILPDNISQTYDNVFHFNAVAEILRTGDSSPLHMNLTSPHSATAFYPTLWHASAALVSQLAGSGIAVSVNAFAIATGALVWPAGMLFLTRPFLPRRPEAVLPLAVIVAAFSAFPYLLLTWGVLYPNVLSTALIPYALGFTHLALRSRPLGIRLPSVSLWVAAIGSLGAATLAQPNALFGYAALVLPLLGATALTVRRLPLRRSTRVWRTIALVLAAAAILAMWVLVRTGDNIREFEGSVRAAFESALGNGPFTGSHAWGLTLLIALGIATLILMKRHRWLPISYLISLALYTIASGTNGPFRTLITGAWYNDANRLAALIPVVAIPLAAVGAALLLDWIVRGFGEFFASRAAGSRGRIVTVVATVVGVLIIAAMAIGRPIATQIEHMRGTYSFTADSALLSPDEEQLLQRLDRTVPKDAVILGDPWSGTAFALGVADRQVVFPHLKGDFGAEALKLGAEFRELGAGACPLVSDLRVDYVLEFGGRQYRIKGSPTPELYRGLRGLQDSPILTEVDRQGDAVLYKITGCKI</sequence>
<accession>A0ABN2LAM1</accession>
<gene>
    <name evidence="2" type="ORF">GCM10009768_06840</name>
</gene>
<feature type="transmembrane region" description="Helical" evidence="1">
    <location>
        <begin position="249"/>
        <end position="270"/>
    </location>
</feature>
<organism evidence="2 3">
    <name type="scientific">Leucobacter iarius</name>
    <dbReference type="NCBI Taxonomy" id="333963"/>
    <lineage>
        <taxon>Bacteria</taxon>
        <taxon>Bacillati</taxon>
        <taxon>Actinomycetota</taxon>
        <taxon>Actinomycetes</taxon>
        <taxon>Micrococcales</taxon>
        <taxon>Microbacteriaceae</taxon>
        <taxon>Leucobacter</taxon>
    </lineage>
</organism>
<feature type="transmembrane region" description="Helical" evidence="1">
    <location>
        <begin position="35"/>
        <end position="57"/>
    </location>
</feature>
<feature type="transmembrane region" description="Helical" evidence="1">
    <location>
        <begin position="483"/>
        <end position="503"/>
    </location>
</feature>
<feature type="transmembrane region" description="Helical" evidence="1">
    <location>
        <begin position="191"/>
        <end position="214"/>
    </location>
</feature>
<dbReference type="EMBL" id="BAAAOB010000001">
    <property type="protein sequence ID" value="GAA1780549.1"/>
    <property type="molecule type" value="Genomic_DNA"/>
</dbReference>
<feature type="transmembrane region" description="Helical" evidence="1">
    <location>
        <begin position="303"/>
        <end position="321"/>
    </location>
</feature>
<protein>
    <submittedName>
        <fullName evidence="2">Uncharacterized protein</fullName>
    </submittedName>
</protein>
<proteinExistence type="predicted"/>
<feature type="transmembrane region" description="Helical" evidence="1">
    <location>
        <begin position="442"/>
        <end position="462"/>
    </location>
</feature>
<keyword evidence="1" id="KW-0472">Membrane</keyword>
<feature type="transmembrane region" description="Helical" evidence="1">
    <location>
        <begin position="405"/>
        <end position="422"/>
    </location>
</feature>
<name>A0ABN2LAM1_9MICO</name>
<evidence type="ECO:0000256" key="1">
    <source>
        <dbReference type="SAM" id="Phobius"/>
    </source>
</evidence>
<feature type="transmembrane region" description="Helical" evidence="1">
    <location>
        <begin position="226"/>
        <end position="243"/>
    </location>
</feature>
<feature type="transmembrane region" description="Helical" evidence="1">
    <location>
        <begin position="277"/>
        <end position="297"/>
    </location>
</feature>
<dbReference type="RefSeq" id="WP_344029322.1">
    <property type="nucleotide sequence ID" value="NZ_BAAAOB010000001.1"/>
</dbReference>
<keyword evidence="1" id="KW-0812">Transmembrane</keyword>
<comment type="caution">
    <text evidence="2">The sequence shown here is derived from an EMBL/GenBank/DDBJ whole genome shotgun (WGS) entry which is preliminary data.</text>
</comment>
<keyword evidence="1" id="KW-1133">Transmembrane helix</keyword>
<evidence type="ECO:0000313" key="2">
    <source>
        <dbReference type="EMBL" id="GAA1780549.1"/>
    </source>
</evidence>
<feature type="transmembrane region" description="Helical" evidence="1">
    <location>
        <begin position="102"/>
        <end position="123"/>
    </location>
</feature>
<feature type="transmembrane region" description="Helical" evidence="1">
    <location>
        <begin position="383"/>
        <end position="400"/>
    </location>
</feature>